<dbReference type="InterPro" id="IPR025150">
    <property type="entry name" value="GH123_cat"/>
</dbReference>
<dbReference type="AlphaFoldDB" id="A0A8J3IMJ1"/>
<name>A0A8J3IMJ1_9CHLR</name>
<reference evidence="2" key="1">
    <citation type="submission" date="2020-10" db="EMBL/GenBank/DDBJ databases">
        <title>Taxonomic study of unclassified bacteria belonging to the class Ktedonobacteria.</title>
        <authorList>
            <person name="Yabe S."/>
            <person name="Wang C.M."/>
            <person name="Zheng Y."/>
            <person name="Sakai Y."/>
            <person name="Cavaletti L."/>
            <person name="Monciardini P."/>
            <person name="Donadio S."/>
        </authorList>
    </citation>
    <scope>NUCLEOTIDE SEQUENCE</scope>
    <source>
        <strain evidence="2">ID150040</strain>
    </source>
</reference>
<keyword evidence="3" id="KW-1185">Reference proteome</keyword>
<organism evidence="2 3">
    <name type="scientific">Reticulibacter mediterranei</name>
    <dbReference type="NCBI Taxonomy" id="2778369"/>
    <lineage>
        <taxon>Bacteria</taxon>
        <taxon>Bacillati</taxon>
        <taxon>Chloroflexota</taxon>
        <taxon>Ktedonobacteria</taxon>
        <taxon>Ktedonobacterales</taxon>
        <taxon>Reticulibacteraceae</taxon>
        <taxon>Reticulibacter</taxon>
    </lineage>
</organism>
<accession>A0A8J3IMJ1</accession>
<feature type="domain" description="Glycoside hydrolase 123 catalytic" evidence="1">
    <location>
        <begin position="180"/>
        <end position="519"/>
    </location>
</feature>
<evidence type="ECO:0000313" key="3">
    <source>
        <dbReference type="Proteomes" id="UP000597444"/>
    </source>
</evidence>
<dbReference type="Pfam" id="PF13320">
    <property type="entry name" value="GH123_cat"/>
    <property type="match status" value="1"/>
</dbReference>
<evidence type="ECO:0000259" key="1">
    <source>
        <dbReference type="Pfam" id="PF13320"/>
    </source>
</evidence>
<gene>
    <name evidence="2" type="ORF">KSF_068010</name>
</gene>
<dbReference type="EMBL" id="BNJK01000001">
    <property type="protein sequence ID" value="GHO96753.1"/>
    <property type="molecule type" value="Genomic_DNA"/>
</dbReference>
<comment type="caution">
    <text evidence="2">The sequence shown here is derived from an EMBL/GenBank/DDBJ whole genome shotgun (WGS) entry which is preliminary data.</text>
</comment>
<proteinExistence type="predicted"/>
<dbReference type="Proteomes" id="UP000597444">
    <property type="component" value="Unassembled WGS sequence"/>
</dbReference>
<evidence type="ECO:0000313" key="2">
    <source>
        <dbReference type="EMBL" id="GHO96753.1"/>
    </source>
</evidence>
<sequence>MHLGLQSMFFKYVWSYPSWQQHAQATSTKQFDLTCCRRDTTALQAVVCSDDPFVLTVNNDPFFWKAGSVPIGRIEVALDEAIPVQVQLVGLIPDDHDDPTSDILLDQTHIYVEGKKLQQVWIECTTTEDVPPGIYHGSVRLYTHSLFEDEQLQEECRFTITVKEPVMPRPAEYRFFLNIWQHHSNIARKYQVALWSDEHFSILEQYMSSLAALGQKAATLIVSEIPWSGQRSFYDREPSDLFEYNMVGITKAPDGHFVYDFATIDRYVALAETYGMTQEIEVLGLINIWQAPEAGYGSIVAGDPDAIRLRYYDATTRAYKFIREGAELDAYIHALEAHFIEKGWIEHIRITADEPENFALFQQQWEHIQQVAPSLKLKVAINHAEFIERGVTGIYDAVPNFACATQQHQKLMASRSQLPGKLFYYVCCSPRYPNTLIASPSLECRLLPWLVERLQLDGFLRWAYTAWPDQPLTKISYRPTIWPAGDMCFVYPGARGKPLLSLRYKWLERGIKDYELMQIAKQADRTGWVEQLLDGVFLFQDASTIRSDTPAEKLFSYQLEDYERLLLEW</sequence>
<protein>
    <recommendedName>
        <fullName evidence="1">Glycoside hydrolase 123 catalytic domain-containing protein</fullName>
    </recommendedName>
</protein>